<reference evidence="1 2" key="1">
    <citation type="journal article" date="2016" name="Int. J. Syst. Evol. Microbiol.">
        <title>Streptococcuspantholopis sp. nov., isolated from faeces of the Tibetan antelope (Pantholops hodgsonii).</title>
        <authorList>
            <person name="Bai X."/>
            <person name="Xiong Y."/>
            <person name="Lu S."/>
            <person name="Jin D."/>
            <person name="Lai X."/>
            <person name="Yang J."/>
            <person name="Niu L."/>
            <person name="Hu S."/>
            <person name="Meng X."/>
            <person name="Pu J."/>
            <person name="Ye C."/>
            <person name="Xu J."/>
        </authorList>
    </citation>
    <scope>NUCLEOTIDE SEQUENCE [LARGE SCALE GENOMIC DNA]</scope>
    <source>
        <strain evidence="1 2">TA 26</strain>
    </source>
</reference>
<accession>A0A172Q636</accession>
<organism evidence="1 2">
    <name type="scientific">Streptococcus pantholopis</name>
    <dbReference type="NCBI Taxonomy" id="1811193"/>
    <lineage>
        <taxon>Bacteria</taxon>
        <taxon>Bacillati</taxon>
        <taxon>Bacillota</taxon>
        <taxon>Bacilli</taxon>
        <taxon>Lactobacillales</taxon>
        <taxon>Streptococcaceae</taxon>
        <taxon>Streptococcus</taxon>
    </lineage>
</organism>
<evidence type="ECO:0000313" key="2">
    <source>
        <dbReference type="Proteomes" id="UP000077317"/>
    </source>
</evidence>
<reference evidence="2" key="2">
    <citation type="submission" date="2016-03" db="EMBL/GenBank/DDBJ databases">
        <title>Streptococcus antelopensis sp. nov., isolated from the feces of the Tibetan antelope (Pantholops hodgsonii) in Hoh Xil National Nature Reserve, Qinghai, China.</title>
        <authorList>
            <person name="Bai X."/>
        </authorList>
    </citation>
    <scope>NUCLEOTIDE SEQUENCE [LARGE SCALE GENOMIC DNA]</scope>
    <source>
        <strain evidence="2">TA 26</strain>
    </source>
</reference>
<name>A0A172Q636_9STRE</name>
<gene>
    <name evidence="1" type="ORF">A0O21_02160</name>
</gene>
<dbReference type="EMBL" id="CP014699">
    <property type="protein sequence ID" value="AND78910.1"/>
    <property type="molecule type" value="Genomic_DNA"/>
</dbReference>
<sequence>MKALYNGRLSDVWEISKTNVQPVWVQQAFKQNYLRWNDNKLVISMSGINPSMKFNLKISLLSYPGYASYPVGYIGDFLDITNHRVVSKKQFQKHYQIIEEDPL</sequence>
<dbReference type="Proteomes" id="UP000077317">
    <property type="component" value="Chromosome"/>
</dbReference>
<protein>
    <recommendedName>
        <fullName evidence="3">Role in replication</fullName>
    </recommendedName>
</protein>
<evidence type="ECO:0000313" key="1">
    <source>
        <dbReference type="EMBL" id="AND78910.1"/>
    </source>
</evidence>
<dbReference type="AlphaFoldDB" id="A0A172Q636"/>
<evidence type="ECO:0008006" key="3">
    <source>
        <dbReference type="Google" id="ProtNLM"/>
    </source>
</evidence>
<keyword evidence="2" id="KW-1185">Reference proteome</keyword>
<dbReference type="KEGG" id="spat:A0O21_02160"/>
<proteinExistence type="predicted"/>
<dbReference type="RefSeq" id="WP_067060581.1">
    <property type="nucleotide sequence ID" value="NZ_CP014699.1"/>
</dbReference>
<dbReference type="OrthoDB" id="2146302at2"/>